<reference evidence="3 4" key="1">
    <citation type="submission" date="2024-08" db="EMBL/GenBank/DDBJ databases">
        <authorList>
            <person name="Lu H."/>
        </authorList>
    </citation>
    <scope>NUCLEOTIDE SEQUENCE [LARGE SCALE GENOMIC DNA]</scope>
    <source>
        <strain evidence="3 4">BYS180W</strain>
    </source>
</reference>
<keyword evidence="4" id="KW-1185">Reference proteome</keyword>
<dbReference type="NCBIfam" id="TIGR02595">
    <property type="entry name" value="PEP_CTERM"/>
    <property type="match status" value="1"/>
</dbReference>
<comment type="caution">
    <text evidence="3">The sequence shown here is derived from an EMBL/GenBank/DDBJ whole genome shotgun (WGS) entry which is preliminary data.</text>
</comment>
<keyword evidence="1" id="KW-0732">Signal</keyword>
<evidence type="ECO:0000256" key="1">
    <source>
        <dbReference type="SAM" id="SignalP"/>
    </source>
</evidence>
<dbReference type="Pfam" id="PF07589">
    <property type="entry name" value="PEP-CTERM"/>
    <property type="match status" value="1"/>
</dbReference>
<organism evidence="3 4">
    <name type="scientific">Roseateles rivi</name>
    <dbReference type="NCBI Taxonomy" id="3299028"/>
    <lineage>
        <taxon>Bacteria</taxon>
        <taxon>Pseudomonadati</taxon>
        <taxon>Pseudomonadota</taxon>
        <taxon>Betaproteobacteria</taxon>
        <taxon>Burkholderiales</taxon>
        <taxon>Sphaerotilaceae</taxon>
        <taxon>Roseateles</taxon>
    </lineage>
</organism>
<evidence type="ECO:0000259" key="2">
    <source>
        <dbReference type="Pfam" id="PF07589"/>
    </source>
</evidence>
<feature type="signal peptide" evidence="1">
    <location>
        <begin position="1"/>
        <end position="23"/>
    </location>
</feature>
<evidence type="ECO:0000313" key="4">
    <source>
        <dbReference type="Proteomes" id="UP001606099"/>
    </source>
</evidence>
<proteinExistence type="predicted"/>
<dbReference type="RefSeq" id="WP_394461267.1">
    <property type="nucleotide sequence ID" value="NZ_JBIGHZ010000004.1"/>
</dbReference>
<evidence type="ECO:0000313" key="3">
    <source>
        <dbReference type="EMBL" id="MFG6448743.1"/>
    </source>
</evidence>
<feature type="domain" description="Ice-binding protein C-terminal" evidence="2">
    <location>
        <begin position="222"/>
        <end position="246"/>
    </location>
</feature>
<gene>
    <name evidence="3" type="ORF">ACG0Z6_10905</name>
</gene>
<dbReference type="Proteomes" id="UP001606099">
    <property type="component" value="Unassembled WGS sequence"/>
</dbReference>
<feature type="chain" id="PRO_5046088182" evidence="1">
    <location>
        <begin position="24"/>
        <end position="249"/>
    </location>
</feature>
<sequence>MKSPFVKHLLASVAALAALSAQAGVVYQTGTSDPWGQTTNDQALNAAFGTGAWTKNQGYNLAAFTGAGFVFLEGGDGSAGDLNNFLSANRAFIENYVYNGGRLFINAAPNVGGNIDLGFGGVALQYPSYSSDASITAAGLAAGLGYGLGTTTFTGSYFSHATVSGTDLSSFVDGSNGSVFAVKSWGQGLVAFGGQTTTNWHAPEGDAFQLRVNQFSYLATAPVPEPSSYALMLAGVAGIAALARRRQTA</sequence>
<dbReference type="EMBL" id="JBIGHZ010000004">
    <property type="protein sequence ID" value="MFG6448743.1"/>
    <property type="molecule type" value="Genomic_DNA"/>
</dbReference>
<name>A0ABW7FWS5_9BURK</name>
<protein>
    <submittedName>
        <fullName evidence="3">PEP-CTERM sorting domain-containing protein</fullName>
    </submittedName>
</protein>
<dbReference type="InterPro" id="IPR013424">
    <property type="entry name" value="Ice-binding_C"/>
</dbReference>
<accession>A0ABW7FWS5</accession>